<dbReference type="InterPro" id="IPR050695">
    <property type="entry name" value="N-acetylmuramoyl_amidase_3"/>
</dbReference>
<dbReference type="EC" id="3.5.1.28" evidence="2"/>
<feature type="region of interest" description="Disordered" evidence="4">
    <location>
        <begin position="498"/>
        <end position="524"/>
    </location>
</feature>
<evidence type="ECO:0000259" key="6">
    <source>
        <dbReference type="SMART" id="SM00646"/>
    </source>
</evidence>
<accession>A0A9D2HNM8</accession>
<sequence>MAKRTHFPGKTALAAGPLRRLAPPLAFMLALVALVVLCYDAGYSALPPTEKRYADAKASVERLKLDERRSLQREPWEKLAEEFTAIYRSDAGWPNRAAALFRAADSMEQLARRSFLRKDAARAVACYEDVALKHADSRLADDALYRAALLTASFLKDDKAALALLDRLERQYPRGDMRPQARELRRNLTAAASDIPTGRQPDAAARNKTAPTAGKSGAQTARPEPDVSPAARPLESYRQAKEDMERLRADKTRSCWREPWEKLEGRFLSVYAAKPNAAVAAGALYRAAASREALARCSHLNRDFRAAVERYLAVSEEFPRSALADDALLQAARLSAEELDEAATALGYLDDQLKRYPRGDMAGAARSLRAELAGNRGDAPAQAAGQRERAELQTLSWDSTGKNSVEVVLALNTPVKYDTRLVRGNGKQPARLLLHLKDTRIAGDIGKGTRVKGSLLQNIAVRKHGGGAQVELSFRDVARFDTDSAENPHRIVVRVTAGKNRAPREDEGEMDLAEAPRSNRKVTTRQVRNMASQLGLNVRRVFIDAGHGGRDPGTSHNKVVERIITLDIALRLGRLLDANGLEVTYSRKDDRAVGLSQRTSTANRKECDLFVSIHVNANDDRSVQGFETYYLDFASNQHAARVAALENARSERRLADMQGMLAELMLSARVDESRRLAADIQRMSLFRLKRRGYTVRNNGTKSAPFHVLLGANMPAVLVEVGYCTHADEARRLLNPAYRHALAEGLAEGILAYRDRLARRHTAQNSLTEETSGAM</sequence>
<feature type="transmembrane region" description="Helical" evidence="5">
    <location>
        <begin position="21"/>
        <end position="42"/>
    </location>
</feature>
<dbReference type="EMBL" id="DWZD01000038">
    <property type="protein sequence ID" value="HJA79069.1"/>
    <property type="molecule type" value="Genomic_DNA"/>
</dbReference>
<dbReference type="Gene3D" id="1.25.40.10">
    <property type="entry name" value="Tetratricopeptide repeat domain"/>
    <property type="match status" value="2"/>
</dbReference>
<evidence type="ECO:0000256" key="1">
    <source>
        <dbReference type="ARBA" id="ARBA00001561"/>
    </source>
</evidence>
<comment type="caution">
    <text evidence="7">The sequence shown here is derived from an EMBL/GenBank/DDBJ whole genome shotgun (WGS) entry which is preliminary data.</text>
</comment>
<evidence type="ECO:0000256" key="2">
    <source>
        <dbReference type="ARBA" id="ARBA00011901"/>
    </source>
</evidence>
<reference evidence="7" key="1">
    <citation type="journal article" date="2021" name="PeerJ">
        <title>Extensive microbial diversity within the chicken gut microbiome revealed by metagenomics and culture.</title>
        <authorList>
            <person name="Gilroy R."/>
            <person name="Ravi A."/>
            <person name="Getino M."/>
            <person name="Pursley I."/>
            <person name="Horton D.L."/>
            <person name="Alikhan N.F."/>
            <person name="Baker D."/>
            <person name="Gharbi K."/>
            <person name="Hall N."/>
            <person name="Watson M."/>
            <person name="Adriaenssens E.M."/>
            <person name="Foster-Nyarko E."/>
            <person name="Jarju S."/>
            <person name="Secka A."/>
            <person name="Antonio M."/>
            <person name="Oren A."/>
            <person name="Chaudhuri R.R."/>
            <person name="La Ragione R."/>
            <person name="Hildebrand F."/>
            <person name="Pallen M.J."/>
        </authorList>
    </citation>
    <scope>NUCLEOTIDE SEQUENCE</scope>
    <source>
        <strain evidence="7">5032</strain>
    </source>
</reference>
<dbReference type="GO" id="GO:0008745">
    <property type="term" value="F:N-acetylmuramoyl-L-alanine amidase activity"/>
    <property type="evidence" value="ECO:0007669"/>
    <property type="project" value="UniProtKB-EC"/>
</dbReference>
<keyword evidence="3 7" id="KW-0378">Hydrolase</keyword>
<dbReference type="SUPFAM" id="SSF53187">
    <property type="entry name" value="Zn-dependent exopeptidases"/>
    <property type="match status" value="1"/>
</dbReference>
<dbReference type="SMART" id="SM00646">
    <property type="entry name" value="Ami_3"/>
    <property type="match status" value="1"/>
</dbReference>
<reference evidence="7" key="2">
    <citation type="submission" date="2021-04" db="EMBL/GenBank/DDBJ databases">
        <authorList>
            <person name="Gilroy R."/>
        </authorList>
    </citation>
    <scope>NUCLEOTIDE SEQUENCE</scope>
    <source>
        <strain evidence="7">5032</strain>
    </source>
</reference>
<name>A0A9D2HNM8_9BACT</name>
<dbReference type="AlphaFoldDB" id="A0A9D2HNM8"/>
<evidence type="ECO:0000256" key="4">
    <source>
        <dbReference type="SAM" id="MobiDB-lite"/>
    </source>
</evidence>
<dbReference type="InterPro" id="IPR011990">
    <property type="entry name" value="TPR-like_helical_dom_sf"/>
</dbReference>
<organism evidence="7 8">
    <name type="scientific">Candidatus Desulfovibrio intestinavium</name>
    <dbReference type="NCBI Taxonomy" id="2838534"/>
    <lineage>
        <taxon>Bacteria</taxon>
        <taxon>Pseudomonadati</taxon>
        <taxon>Thermodesulfobacteriota</taxon>
        <taxon>Desulfovibrionia</taxon>
        <taxon>Desulfovibrionales</taxon>
        <taxon>Desulfovibrionaceae</taxon>
        <taxon>Desulfovibrio</taxon>
    </lineage>
</organism>
<dbReference type="CDD" id="cd02696">
    <property type="entry name" value="MurNAc-LAA"/>
    <property type="match status" value="1"/>
</dbReference>
<protein>
    <recommendedName>
        <fullName evidence="2">N-acetylmuramoyl-L-alanine amidase</fullName>
        <ecNumber evidence="2">3.5.1.28</ecNumber>
    </recommendedName>
</protein>
<keyword evidence="5" id="KW-0812">Transmembrane</keyword>
<dbReference type="Pfam" id="PF01520">
    <property type="entry name" value="Amidase_3"/>
    <property type="match status" value="1"/>
</dbReference>
<comment type="catalytic activity">
    <reaction evidence="1">
        <text>Hydrolyzes the link between N-acetylmuramoyl residues and L-amino acid residues in certain cell-wall glycopeptides.</text>
        <dbReference type="EC" id="3.5.1.28"/>
    </reaction>
</comment>
<feature type="domain" description="MurNAc-LAA" evidence="6">
    <location>
        <begin position="599"/>
        <end position="750"/>
    </location>
</feature>
<keyword evidence="5" id="KW-1133">Transmembrane helix</keyword>
<dbReference type="PANTHER" id="PTHR30404">
    <property type="entry name" value="N-ACETYLMURAMOYL-L-ALANINE AMIDASE"/>
    <property type="match status" value="1"/>
</dbReference>
<feature type="region of interest" description="Disordered" evidence="4">
    <location>
        <begin position="190"/>
        <end position="234"/>
    </location>
</feature>
<dbReference type="InterPro" id="IPR002508">
    <property type="entry name" value="MurNAc-LAA_cat"/>
</dbReference>
<evidence type="ECO:0000313" key="7">
    <source>
        <dbReference type="EMBL" id="HJA79069.1"/>
    </source>
</evidence>
<dbReference type="GO" id="GO:0030288">
    <property type="term" value="C:outer membrane-bounded periplasmic space"/>
    <property type="evidence" value="ECO:0007669"/>
    <property type="project" value="TreeGrafter"/>
</dbReference>
<evidence type="ECO:0000256" key="3">
    <source>
        <dbReference type="ARBA" id="ARBA00022801"/>
    </source>
</evidence>
<evidence type="ECO:0000313" key="8">
    <source>
        <dbReference type="Proteomes" id="UP000823821"/>
    </source>
</evidence>
<dbReference type="GO" id="GO:0009253">
    <property type="term" value="P:peptidoglycan catabolic process"/>
    <property type="evidence" value="ECO:0007669"/>
    <property type="project" value="InterPro"/>
</dbReference>
<evidence type="ECO:0000256" key="5">
    <source>
        <dbReference type="SAM" id="Phobius"/>
    </source>
</evidence>
<dbReference type="Proteomes" id="UP000823821">
    <property type="component" value="Unassembled WGS sequence"/>
</dbReference>
<dbReference type="Gene3D" id="3.40.630.40">
    <property type="entry name" value="Zn-dependent exopeptidases"/>
    <property type="match status" value="1"/>
</dbReference>
<dbReference type="PANTHER" id="PTHR30404:SF0">
    <property type="entry name" value="N-ACETYLMURAMOYL-L-ALANINE AMIDASE AMIC"/>
    <property type="match status" value="1"/>
</dbReference>
<proteinExistence type="predicted"/>
<keyword evidence="5" id="KW-0472">Membrane</keyword>
<gene>
    <name evidence="7" type="ORF">H9784_05785</name>
</gene>